<evidence type="ECO:0000259" key="1">
    <source>
        <dbReference type="Pfam" id="PF06283"/>
    </source>
</evidence>
<dbReference type="PANTHER" id="PTHR40469">
    <property type="entry name" value="SECRETED GLYCOSYL HYDROLASE"/>
    <property type="match status" value="1"/>
</dbReference>
<dbReference type="SUPFAM" id="SSF52317">
    <property type="entry name" value="Class I glutamine amidotransferase-like"/>
    <property type="match status" value="1"/>
</dbReference>
<dbReference type="AlphaFoldDB" id="A0A381YRB2"/>
<sequence length="252" mass="28753">MTVNLQANNTEDNDPVGKKTHVLIFTKNGLSLNGEKGFVHKNIPNSIKALKEICKAENIDTDTSEDVSLFTEATLAKYDAIIFSNANNEVFDTEDQKAAFQNYIKGGGGFIAIHSANAVERDWPWYWALVGGKFVRHAPHQKFDVVVVDKNHPSTYFLDKVWKVNDECYFSNNLNPDIKVLLAADLKTVEDKKKVEYPNDIFGDYFPLCWSHEFEGARQWYTALGHDSETYDDPTFRKHLRGGILWVLKMEK</sequence>
<dbReference type="EMBL" id="UINC01018851">
    <property type="protein sequence ID" value="SVA79484.1"/>
    <property type="molecule type" value="Genomic_DNA"/>
</dbReference>
<dbReference type="Pfam" id="PF06283">
    <property type="entry name" value="ThuA"/>
    <property type="match status" value="1"/>
</dbReference>
<protein>
    <recommendedName>
        <fullName evidence="1">ThuA-like domain-containing protein</fullName>
    </recommendedName>
</protein>
<dbReference type="Gene3D" id="3.40.50.880">
    <property type="match status" value="1"/>
</dbReference>
<dbReference type="InterPro" id="IPR029010">
    <property type="entry name" value="ThuA-like"/>
</dbReference>
<reference evidence="2" key="1">
    <citation type="submission" date="2018-05" db="EMBL/GenBank/DDBJ databases">
        <authorList>
            <person name="Lanie J.A."/>
            <person name="Ng W.-L."/>
            <person name="Kazmierczak K.M."/>
            <person name="Andrzejewski T.M."/>
            <person name="Davidsen T.M."/>
            <person name="Wayne K.J."/>
            <person name="Tettelin H."/>
            <person name="Glass J.I."/>
            <person name="Rusch D."/>
            <person name="Podicherti R."/>
            <person name="Tsui H.-C.T."/>
            <person name="Winkler M.E."/>
        </authorList>
    </citation>
    <scope>NUCLEOTIDE SEQUENCE</scope>
</reference>
<proteinExistence type="predicted"/>
<name>A0A381YRB2_9ZZZZ</name>
<feature type="domain" description="ThuA-like" evidence="1">
    <location>
        <begin position="32"/>
        <end position="247"/>
    </location>
</feature>
<dbReference type="InterPro" id="IPR029062">
    <property type="entry name" value="Class_I_gatase-like"/>
</dbReference>
<gene>
    <name evidence="2" type="ORF">METZ01_LOCUS132338</name>
</gene>
<evidence type="ECO:0000313" key="2">
    <source>
        <dbReference type="EMBL" id="SVA79484.1"/>
    </source>
</evidence>
<organism evidence="2">
    <name type="scientific">marine metagenome</name>
    <dbReference type="NCBI Taxonomy" id="408172"/>
    <lineage>
        <taxon>unclassified sequences</taxon>
        <taxon>metagenomes</taxon>
        <taxon>ecological metagenomes</taxon>
    </lineage>
</organism>
<dbReference type="PANTHER" id="PTHR40469:SF2">
    <property type="entry name" value="GALACTOSE-BINDING DOMAIN-LIKE SUPERFAMILY PROTEIN"/>
    <property type="match status" value="1"/>
</dbReference>
<accession>A0A381YRB2</accession>